<name>A0ABY8RZC9_9GAMM</name>
<accession>A0ABY8RZC9</accession>
<gene>
    <name evidence="1" type="ORF">QLH32_10325</name>
</gene>
<reference evidence="1 2" key="1">
    <citation type="submission" date="2023-05" db="EMBL/GenBank/DDBJ databases">
        <title>The complete genome of Acinetobacter sp. nov KCTC 92772.</title>
        <authorList>
            <person name="Zhou G."/>
        </authorList>
    </citation>
    <scope>NUCLEOTIDE SEQUENCE [LARGE SCALE GENOMIC DNA]</scope>
    <source>
        <strain evidence="1 2">KCTC 92772</strain>
    </source>
</reference>
<sequence>MFTLQRKVKKLIRDPKKFFEDSRLVKNVMQNNKLISAPEKPTPAVALTQRLSTNHNGEQKIKSISGTTWNKRLGNMPYEGKIDFKKPLDKPIGMIVCIFYPKGLSEQKINLLFDKLDQYDDFRYLGKERLHYVTYNPNIPGNALEIFERMDVESRKNISNLNHIIFIDAPMSICEAIRGCGPNGRIIYINYLNTDILNQNILDVVIQISNEDNNLTKSMPRLIQVKEFEYLAPAIRKIVQEGAPKEIDMLIPVFGCNQFYREEFMSFLYNKQHGIIWVKETKFSNFENMREFYNIFADNIIGLAIKESVFLRYQDYINNSKKGLELALFLERSLSEGYSFDIREVSDK</sequence>
<keyword evidence="2" id="KW-1185">Reference proteome</keyword>
<protein>
    <submittedName>
        <fullName evidence="1">Uncharacterized protein</fullName>
    </submittedName>
</protein>
<evidence type="ECO:0000313" key="1">
    <source>
        <dbReference type="EMBL" id="WHP04465.1"/>
    </source>
</evidence>
<evidence type="ECO:0000313" key="2">
    <source>
        <dbReference type="Proteomes" id="UP001229836"/>
    </source>
</evidence>
<dbReference type="EMBL" id="CP125669">
    <property type="protein sequence ID" value="WHP04465.1"/>
    <property type="molecule type" value="Genomic_DNA"/>
</dbReference>
<dbReference type="Proteomes" id="UP001229836">
    <property type="component" value="Chromosome"/>
</dbReference>
<proteinExistence type="predicted"/>
<organism evidence="1 2">
    <name type="scientific">Acinetobacter corruptisaponis</name>
    <dbReference type="NCBI Taxonomy" id="3045147"/>
    <lineage>
        <taxon>Bacteria</taxon>
        <taxon>Pseudomonadati</taxon>
        <taxon>Pseudomonadota</taxon>
        <taxon>Gammaproteobacteria</taxon>
        <taxon>Moraxellales</taxon>
        <taxon>Moraxellaceae</taxon>
        <taxon>Acinetobacter</taxon>
    </lineage>
</organism>
<dbReference type="RefSeq" id="WP_283266156.1">
    <property type="nucleotide sequence ID" value="NZ_CP125669.1"/>
</dbReference>